<dbReference type="Pfam" id="PF00670">
    <property type="entry name" value="AdoHcyase_NAD"/>
    <property type="match status" value="1"/>
</dbReference>
<protein>
    <recommendedName>
        <fullName evidence="6 9">Adenosylhomocysteinase</fullName>
        <ecNumber evidence="6 9">3.13.2.1</ecNumber>
    </recommendedName>
</protein>
<feature type="binding site" evidence="8">
    <location>
        <begin position="346"/>
        <end position="348"/>
    </location>
    <ligand>
        <name>NAD(+)</name>
        <dbReference type="ChEBI" id="CHEBI:57540"/>
    </ligand>
</feature>
<dbReference type="InterPro" id="IPR042172">
    <property type="entry name" value="Adenosylhomocyst_ase-like_sf"/>
</dbReference>
<dbReference type="InParanoid" id="A0A0V0QFB2"/>
<keyword evidence="3 9" id="KW-0554">One-carbon metabolism</keyword>
<sequence length="483" mass="53589">MATNNIYSAESKIKDINLWELGRKEMDLAEVEMPGLMSCRQEFGEKKPLAGARVSGSLHMTIQTAVLIETLKDLGADVRWCSCNIYSTQDQAAAAIVKADTSKVFAWKGENLREYWECTFNALVWPDGKGPNILVDDGGDATMMILEGKKWEEKYEQTKELPDPSKYSTEDEQQLMGVLRDVIPSDVNRFRNLLKDFHGCSEETTTGVHRLYQLAEKKELPFPAINVNDSVTKSKFDNIYGCRHSLTDGIFRATDVMIAGKKAVVCGYGDVGKGSAQALKGAGARVYITEVDPICALQACMEGYEVVQLSKVISEADIFITCTGNKGIIMAEDMSKMKNNAIVGNIGHFDNEIDTLGLKNWPGMKRVPIKEGVARYVFPDNHGVLLLAEGRLLNLGCATGHPSFVMSCSFTNQTLAQIELWTNRNTGKYESQKVYKLPKQLDEKVAKLHLKSLGAELTILSEEQADYIGVSGEGPFKPEDYRY</sequence>
<keyword evidence="13" id="KW-1185">Reference proteome</keyword>
<dbReference type="HAMAP" id="MF_00563">
    <property type="entry name" value="AdoHcyase"/>
    <property type="match status" value="1"/>
</dbReference>
<evidence type="ECO:0000313" key="12">
    <source>
        <dbReference type="EMBL" id="KRX00898.1"/>
    </source>
</evidence>
<dbReference type="Gene3D" id="3.40.50.720">
    <property type="entry name" value="NAD(P)-binding Rossmann-like Domain"/>
    <property type="match status" value="1"/>
</dbReference>
<dbReference type="InterPro" id="IPR000043">
    <property type="entry name" value="Adenosylhomocysteinase-like"/>
</dbReference>
<comment type="caution">
    <text evidence="12">The sequence shown here is derived from an EMBL/GenBank/DDBJ whole genome shotgun (WGS) entry which is preliminary data.</text>
</comment>
<dbReference type="PANTHER" id="PTHR23420:SF0">
    <property type="entry name" value="ADENOSYLHOMOCYSTEINASE"/>
    <property type="match status" value="1"/>
</dbReference>
<dbReference type="EMBL" id="LDAU01000180">
    <property type="protein sequence ID" value="KRX00898.1"/>
    <property type="molecule type" value="Genomic_DNA"/>
</dbReference>
<dbReference type="PANTHER" id="PTHR23420">
    <property type="entry name" value="ADENOSYLHOMOCYSTEINASE"/>
    <property type="match status" value="1"/>
</dbReference>
<dbReference type="SUPFAM" id="SSF51735">
    <property type="entry name" value="NAD(P)-binding Rossmann-fold domains"/>
    <property type="match status" value="1"/>
</dbReference>
<dbReference type="SUPFAM" id="SSF52283">
    <property type="entry name" value="Formate/glycerate dehydrogenase catalytic domain-like"/>
    <property type="match status" value="1"/>
</dbReference>
<dbReference type="NCBIfam" id="NF004005">
    <property type="entry name" value="PRK05476.2-3"/>
    <property type="match status" value="1"/>
</dbReference>
<dbReference type="AlphaFoldDB" id="A0A0V0QFB2"/>
<dbReference type="InterPro" id="IPR020082">
    <property type="entry name" value="S-Ado-L-homoCys_hydrolase_CS"/>
</dbReference>
<comment type="pathway">
    <text evidence="1 9">Amino-acid biosynthesis; L-homocysteine biosynthesis; L-homocysteine from S-adenosyl-L-homocysteine: step 1/1.</text>
</comment>
<dbReference type="Proteomes" id="UP000054937">
    <property type="component" value="Unassembled WGS sequence"/>
</dbReference>
<feature type="binding site" evidence="7">
    <location>
        <position position="237"/>
    </location>
    <ligand>
        <name>substrate</name>
    </ligand>
</feature>
<accession>A0A0V0QFB2</accession>
<evidence type="ECO:0000256" key="2">
    <source>
        <dbReference type="ARBA" id="ARBA00007122"/>
    </source>
</evidence>
<evidence type="ECO:0000256" key="10">
    <source>
        <dbReference type="RuleBase" id="RU004166"/>
    </source>
</evidence>
<evidence type="ECO:0000256" key="9">
    <source>
        <dbReference type="RuleBase" id="RU000548"/>
    </source>
</evidence>
<evidence type="ECO:0000256" key="4">
    <source>
        <dbReference type="ARBA" id="ARBA00022801"/>
    </source>
</evidence>
<evidence type="ECO:0000313" key="13">
    <source>
        <dbReference type="Proteomes" id="UP000054937"/>
    </source>
</evidence>
<keyword evidence="4 9" id="KW-0378">Hydrolase</keyword>
<feature type="binding site" evidence="7">
    <location>
        <position position="203"/>
    </location>
    <ligand>
        <name>substrate</name>
    </ligand>
</feature>
<dbReference type="Pfam" id="PF05221">
    <property type="entry name" value="AdoHcyase"/>
    <property type="match status" value="1"/>
</dbReference>
<feature type="binding site" evidence="8">
    <location>
        <position position="290"/>
    </location>
    <ligand>
        <name>NAD(+)</name>
        <dbReference type="ChEBI" id="CHEBI:57540"/>
    </ligand>
</feature>
<dbReference type="NCBIfam" id="TIGR00936">
    <property type="entry name" value="ahcY"/>
    <property type="match status" value="1"/>
</dbReference>
<dbReference type="FunCoup" id="A0A0V0QFB2">
    <property type="interactions" value="227"/>
</dbReference>
<dbReference type="Gene3D" id="3.40.50.1480">
    <property type="entry name" value="Adenosylhomocysteinase-like"/>
    <property type="match status" value="1"/>
</dbReference>
<feature type="binding site" evidence="8">
    <location>
        <begin position="204"/>
        <end position="206"/>
    </location>
    <ligand>
        <name>NAD(+)</name>
        <dbReference type="ChEBI" id="CHEBI:57540"/>
    </ligand>
</feature>
<keyword evidence="5 8" id="KW-0520">NAD</keyword>
<dbReference type="OMA" id="YIGVTVE"/>
<evidence type="ECO:0000256" key="1">
    <source>
        <dbReference type="ARBA" id="ARBA00005195"/>
    </source>
</evidence>
<evidence type="ECO:0000259" key="11">
    <source>
        <dbReference type="SMART" id="SM00997"/>
    </source>
</evidence>
<dbReference type="FunFam" id="3.40.50.720:FF:000004">
    <property type="entry name" value="Adenosylhomocysteinase"/>
    <property type="match status" value="1"/>
</dbReference>
<dbReference type="PROSITE" id="PS00739">
    <property type="entry name" value="ADOHCYASE_2"/>
    <property type="match status" value="1"/>
</dbReference>
<evidence type="ECO:0000256" key="5">
    <source>
        <dbReference type="ARBA" id="ARBA00023027"/>
    </source>
</evidence>
<dbReference type="EC" id="3.13.2.1" evidence="6 9"/>
<feature type="binding site" evidence="7">
    <location>
        <position position="137"/>
    </location>
    <ligand>
        <name>substrate</name>
    </ligand>
</feature>
<feature type="binding site" evidence="7">
    <location>
        <position position="233"/>
    </location>
    <ligand>
        <name>substrate</name>
    </ligand>
</feature>
<dbReference type="GO" id="GO:0005829">
    <property type="term" value="C:cytosol"/>
    <property type="evidence" value="ECO:0007669"/>
    <property type="project" value="TreeGrafter"/>
</dbReference>
<feature type="binding site" evidence="8">
    <location>
        <begin position="269"/>
        <end position="274"/>
    </location>
    <ligand>
        <name>NAD(+)</name>
        <dbReference type="ChEBI" id="CHEBI:57540"/>
    </ligand>
</feature>
<dbReference type="OrthoDB" id="10007170at2759"/>
<dbReference type="GO" id="GO:0033353">
    <property type="term" value="P:S-adenosylmethionine cycle"/>
    <property type="evidence" value="ECO:0007669"/>
    <property type="project" value="TreeGrafter"/>
</dbReference>
<dbReference type="UniPathway" id="UPA00314">
    <property type="reaction ID" value="UER00076"/>
</dbReference>
<dbReference type="PROSITE" id="PS00738">
    <property type="entry name" value="ADOHCYASE_1"/>
    <property type="match status" value="1"/>
</dbReference>
<evidence type="ECO:0000256" key="7">
    <source>
        <dbReference type="PIRSR" id="PIRSR001109-1"/>
    </source>
</evidence>
<dbReference type="GO" id="GO:0004013">
    <property type="term" value="F:adenosylhomocysteinase activity"/>
    <property type="evidence" value="ECO:0007669"/>
    <property type="project" value="UniProtKB-EC"/>
</dbReference>
<evidence type="ECO:0000256" key="8">
    <source>
        <dbReference type="PIRSR" id="PIRSR001109-2"/>
    </source>
</evidence>
<dbReference type="PIRSF" id="PIRSF001109">
    <property type="entry name" value="Ad_hcy_hydrolase"/>
    <property type="match status" value="1"/>
</dbReference>
<comment type="cofactor">
    <cofactor evidence="8 9">
        <name>NAD(+)</name>
        <dbReference type="ChEBI" id="CHEBI:57540"/>
    </cofactor>
    <text evidence="8 9">Binds 1 NAD(+) per subunit.</text>
</comment>
<name>A0A0V0QFB2_PSEPJ</name>
<dbReference type="InterPro" id="IPR036291">
    <property type="entry name" value="NAD(P)-bd_dom_sf"/>
</dbReference>
<feature type="binding site" evidence="8">
    <location>
        <position position="394"/>
    </location>
    <ligand>
        <name>NAD(+)</name>
        <dbReference type="ChEBI" id="CHEBI:57540"/>
    </ligand>
</feature>
<evidence type="ECO:0000256" key="3">
    <source>
        <dbReference type="ARBA" id="ARBA00022563"/>
    </source>
</evidence>
<dbReference type="GO" id="GO:0006730">
    <property type="term" value="P:one-carbon metabolic process"/>
    <property type="evidence" value="ECO:0007669"/>
    <property type="project" value="UniProtKB-KW"/>
</dbReference>
<dbReference type="CDD" id="cd00401">
    <property type="entry name" value="SAHH"/>
    <property type="match status" value="1"/>
</dbReference>
<dbReference type="InterPro" id="IPR015878">
    <property type="entry name" value="Ado_hCys_hydrolase_NAD-bd"/>
</dbReference>
<gene>
    <name evidence="12" type="ORF">PPERSA_09504</name>
</gene>
<evidence type="ECO:0000256" key="6">
    <source>
        <dbReference type="ARBA" id="ARBA00034527"/>
    </source>
</evidence>
<feature type="domain" description="S-adenosyl-L-homocysteine hydrolase NAD binding" evidence="11">
    <location>
        <begin position="238"/>
        <end position="400"/>
    </location>
</feature>
<reference evidence="12 13" key="1">
    <citation type="journal article" date="2015" name="Sci. Rep.">
        <title>Genome of the facultative scuticociliatosis pathogen Pseudocohnilembus persalinus provides insight into its virulence through horizontal gene transfer.</title>
        <authorList>
            <person name="Xiong J."/>
            <person name="Wang G."/>
            <person name="Cheng J."/>
            <person name="Tian M."/>
            <person name="Pan X."/>
            <person name="Warren A."/>
            <person name="Jiang C."/>
            <person name="Yuan D."/>
            <person name="Miao W."/>
        </authorList>
    </citation>
    <scope>NUCLEOTIDE SEQUENCE [LARGE SCALE GENOMIC DNA]</scope>
    <source>
        <strain evidence="12">36N120E</strain>
    </source>
</reference>
<comment type="similarity">
    <text evidence="2 10">Belongs to the adenosylhomocysteinase family.</text>
</comment>
<proteinExistence type="inferred from homology"/>
<organism evidence="12 13">
    <name type="scientific">Pseudocohnilembus persalinus</name>
    <name type="common">Ciliate</name>
    <dbReference type="NCBI Taxonomy" id="266149"/>
    <lineage>
        <taxon>Eukaryota</taxon>
        <taxon>Sar</taxon>
        <taxon>Alveolata</taxon>
        <taxon>Ciliophora</taxon>
        <taxon>Intramacronucleata</taxon>
        <taxon>Oligohymenophorea</taxon>
        <taxon>Scuticociliatia</taxon>
        <taxon>Philasterida</taxon>
        <taxon>Pseudocohnilembidae</taxon>
        <taxon>Pseudocohnilembus</taxon>
    </lineage>
</organism>
<comment type="catalytic activity">
    <reaction evidence="9">
        <text>S-adenosyl-L-homocysteine + H2O = L-homocysteine + adenosine</text>
        <dbReference type="Rhea" id="RHEA:21708"/>
        <dbReference type="ChEBI" id="CHEBI:15377"/>
        <dbReference type="ChEBI" id="CHEBI:16335"/>
        <dbReference type="ChEBI" id="CHEBI:57856"/>
        <dbReference type="ChEBI" id="CHEBI:58199"/>
        <dbReference type="EC" id="3.13.2.1"/>
    </reaction>
</comment>
<feature type="binding site" evidence="7">
    <location>
        <position position="61"/>
    </location>
    <ligand>
        <name>substrate</name>
    </ligand>
</feature>
<dbReference type="SMART" id="SM00997">
    <property type="entry name" value="AdoHcyase_NAD"/>
    <property type="match status" value="1"/>
</dbReference>
<dbReference type="SMART" id="SM00996">
    <property type="entry name" value="AdoHcyase"/>
    <property type="match status" value="1"/>
</dbReference>
<feature type="binding site" evidence="8">
    <location>
        <position position="401"/>
    </location>
    <ligand>
        <name>NAD(+)</name>
        <dbReference type="ChEBI" id="CHEBI:57540"/>
    </ligand>
</feature>